<evidence type="ECO:0000256" key="1">
    <source>
        <dbReference type="SAM" id="MobiDB-lite"/>
    </source>
</evidence>
<feature type="compositionally biased region" description="Polar residues" evidence="1">
    <location>
        <begin position="1"/>
        <end position="11"/>
    </location>
</feature>
<evidence type="ECO:0008006" key="4">
    <source>
        <dbReference type="Google" id="ProtNLM"/>
    </source>
</evidence>
<feature type="region of interest" description="Disordered" evidence="1">
    <location>
        <begin position="245"/>
        <end position="296"/>
    </location>
</feature>
<dbReference type="OrthoDB" id="3521097at2759"/>
<sequence>MKSRRQNSATKQVLPGGSRQAWPDPGRSCGDLFASLQDGKQVWKIAGKAVEVWAQLGPEIGELLSRNQPQERTRHGLNFQMYMVGKTRWTSSPKIIFCSLDEPTRKGARKEVRKSGILDKHPSIGLADASSTQSLFGRPRPVPPAQAPAGAIPVSTIPAEPANGGNQALLQTPAIPLQLQNGAGFPVPSVSRVASLSIRGKGDTGPHYYRGTVSSINSSSLNSMRSDSSVSSLDFSIHSRYTTPRASMDFRGGGNPWNIEDHPVPCRNSQSCASSDDSSTESEPDEPLPVLDPDDPVAKHSELIIKVLLDAFDTHQRQRNEAVNNHTQDSGTALTSAAAFTRGEPTNGKPSSKRPAPSEPSGDSSNDEEGNRNTEAPNKRRNVNPGQKVFACPFWKWNRDMYSRCSKFTLKRVKDVKQHLGRCHLRCSILCWRCQQQFVTEQQLVEHLQAEESCTRQPPTDNPGLSAQQFTELRNRRQRGATLTDQWFAIWDIVFPGVTRPQSPYLPLTLSDQMDEFGQFYRQHGGPILLEYLRNQGIILSTRSHEEVTSAQLAHVLDAAQATIYDRFTQTQYPVQEVAANPPTGEPVSPGLNYYESESQSVGADAVAGEELAADLDTSADQAGGLPEMYFQGASAGDFDGSEYLHPHVFAPVTEGAYAPDYFVSH</sequence>
<dbReference type="PANTHER" id="PTHR38166:SF1">
    <property type="entry name" value="C2H2-TYPE DOMAIN-CONTAINING PROTEIN"/>
    <property type="match status" value="1"/>
</dbReference>
<dbReference type="STRING" id="41688.A0A2N3NC95"/>
<keyword evidence="3" id="KW-1185">Reference proteome</keyword>
<dbReference type="EMBL" id="NLAX01000009">
    <property type="protein sequence ID" value="PKS10086.1"/>
    <property type="molecule type" value="Genomic_DNA"/>
</dbReference>
<reference evidence="2 3" key="1">
    <citation type="journal article" date="2017" name="G3 (Bethesda)">
        <title>First Draft Genome Sequence of the Pathogenic Fungus Lomentospora prolificans (Formerly Scedosporium prolificans).</title>
        <authorList>
            <person name="Luo R."/>
            <person name="Zimin A."/>
            <person name="Workman R."/>
            <person name="Fan Y."/>
            <person name="Pertea G."/>
            <person name="Grossman N."/>
            <person name="Wear M.P."/>
            <person name="Jia B."/>
            <person name="Miller H."/>
            <person name="Casadevall A."/>
            <person name="Timp W."/>
            <person name="Zhang S.X."/>
            <person name="Salzberg S.L."/>
        </authorList>
    </citation>
    <scope>NUCLEOTIDE SEQUENCE [LARGE SCALE GENOMIC DNA]</scope>
    <source>
        <strain evidence="2 3">JHH-5317</strain>
    </source>
</reference>
<feature type="region of interest" description="Disordered" evidence="1">
    <location>
        <begin position="340"/>
        <end position="384"/>
    </location>
</feature>
<organism evidence="2 3">
    <name type="scientific">Lomentospora prolificans</name>
    <dbReference type="NCBI Taxonomy" id="41688"/>
    <lineage>
        <taxon>Eukaryota</taxon>
        <taxon>Fungi</taxon>
        <taxon>Dikarya</taxon>
        <taxon>Ascomycota</taxon>
        <taxon>Pezizomycotina</taxon>
        <taxon>Sordariomycetes</taxon>
        <taxon>Hypocreomycetidae</taxon>
        <taxon>Microascales</taxon>
        <taxon>Microascaceae</taxon>
        <taxon>Lomentospora</taxon>
    </lineage>
</organism>
<dbReference type="AlphaFoldDB" id="A0A2N3NC95"/>
<dbReference type="PANTHER" id="PTHR38166">
    <property type="entry name" value="C2H2-TYPE DOMAIN-CONTAINING PROTEIN-RELATED"/>
    <property type="match status" value="1"/>
</dbReference>
<accession>A0A2N3NC95</accession>
<protein>
    <recommendedName>
        <fullName evidence="4">C2H2-type domain-containing protein</fullName>
    </recommendedName>
</protein>
<comment type="caution">
    <text evidence="2">The sequence shown here is derived from an EMBL/GenBank/DDBJ whole genome shotgun (WGS) entry which is preliminary data.</text>
</comment>
<proteinExistence type="predicted"/>
<dbReference type="VEuPathDB" id="FungiDB:jhhlp_003383"/>
<gene>
    <name evidence="2" type="ORF">jhhlp_003383</name>
</gene>
<feature type="region of interest" description="Disordered" evidence="1">
    <location>
        <begin position="1"/>
        <end position="26"/>
    </location>
</feature>
<evidence type="ECO:0000313" key="2">
    <source>
        <dbReference type="EMBL" id="PKS10086.1"/>
    </source>
</evidence>
<dbReference type="Proteomes" id="UP000233524">
    <property type="component" value="Unassembled WGS sequence"/>
</dbReference>
<dbReference type="InParanoid" id="A0A2N3NC95"/>
<evidence type="ECO:0000313" key="3">
    <source>
        <dbReference type="Proteomes" id="UP000233524"/>
    </source>
</evidence>
<name>A0A2N3NC95_9PEZI</name>